<dbReference type="EMBL" id="JAEQNE010000001">
    <property type="protein sequence ID" value="MBL0389740.1"/>
    <property type="molecule type" value="Genomic_DNA"/>
</dbReference>
<dbReference type="GO" id="GO:0020037">
    <property type="term" value="F:heme binding"/>
    <property type="evidence" value="ECO:0007669"/>
    <property type="project" value="InterPro"/>
</dbReference>
<dbReference type="InterPro" id="IPR030999">
    <property type="entry name" value="Thiosulf_SoxX"/>
</dbReference>
<dbReference type="PROSITE" id="PS51007">
    <property type="entry name" value="CYTC"/>
    <property type="match status" value="1"/>
</dbReference>
<feature type="chain" id="PRO_5037067121" evidence="5">
    <location>
        <begin position="20"/>
        <end position="145"/>
    </location>
</feature>
<dbReference type="Gene3D" id="1.10.760.10">
    <property type="entry name" value="Cytochrome c-like domain"/>
    <property type="match status" value="1"/>
</dbReference>
<protein>
    <submittedName>
        <fullName evidence="7">Sulfur oxidation c-type cytochrome SoxX</fullName>
    </submittedName>
</protein>
<keyword evidence="8" id="KW-1185">Reference proteome</keyword>
<organism evidence="7 8">
    <name type="scientific">Ramlibacter monticola</name>
    <dbReference type="NCBI Taxonomy" id="1926872"/>
    <lineage>
        <taxon>Bacteria</taxon>
        <taxon>Pseudomonadati</taxon>
        <taxon>Pseudomonadota</taxon>
        <taxon>Betaproteobacteria</taxon>
        <taxon>Burkholderiales</taxon>
        <taxon>Comamonadaceae</taxon>
        <taxon>Ramlibacter</taxon>
    </lineage>
</organism>
<feature type="signal peptide" evidence="5">
    <location>
        <begin position="1"/>
        <end position="19"/>
    </location>
</feature>
<dbReference type="AlphaFoldDB" id="A0A936YXG6"/>
<dbReference type="NCBIfam" id="TIGR04485">
    <property type="entry name" value="thiosulf_SoxX"/>
    <property type="match status" value="1"/>
</dbReference>
<keyword evidence="5" id="KW-0732">Signal</keyword>
<reference evidence="7 8" key="1">
    <citation type="journal article" date="2017" name="Int. J. Syst. Evol. Microbiol.">
        <title>Ramlibacter monticola sp. nov., isolated from forest soil.</title>
        <authorList>
            <person name="Chaudhary D.K."/>
            <person name="Kim J."/>
        </authorList>
    </citation>
    <scope>NUCLEOTIDE SEQUENCE [LARGE SCALE GENOMIC DNA]</scope>
    <source>
        <strain evidence="7 8">KACC 19175</strain>
    </source>
</reference>
<evidence type="ECO:0000256" key="2">
    <source>
        <dbReference type="ARBA" id="ARBA00022723"/>
    </source>
</evidence>
<dbReference type="InterPro" id="IPR009056">
    <property type="entry name" value="Cyt_c-like_dom"/>
</dbReference>
<dbReference type="Proteomes" id="UP000599109">
    <property type="component" value="Unassembled WGS sequence"/>
</dbReference>
<proteinExistence type="predicted"/>
<evidence type="ECO:0000313" key="8">
    <source>
        <dbReference type="Proteomes" id="UP000599109"/>
    </source>
</evidence>
<gene>
    <name evidence="7" type="primary">soxX</name>
    <name evidence="7" type="ORF">JJ685_01155</name>
</gene>
<feature type="domain" description="Cytochrome c" evidence="6">
    <location>
        <begin position="41"/>
        <end position="145"/>
    </location>
</feature>
<evidence type="ECO:0000313" key="7">
    <source>
        <dbReference type="EMBL" id="MBL0389740.1"/>
    </source>
</evidence>
<evidence type="ECO:0000256" key="3">
    <source>
        <dbReference type="ARBA" id="ARBA00023004"/>
    </source>
</evidence>
<keyword evidence="2 4" id="KW-0479">Metal-binding</keyword>
<dbReference type="RefSeq" id="WP_201673653.1">
    <property type="nucleotide sequence ID" value="NZ_JAEQNE010000001.1"/>
</dbReference>
<comment type="caution">
    <text evidence="7">The sequence shown here is derived from an EMBL/GenBank/DDBJ whole genome shotgun (WGS) entry which is preliminary data.</text>
</comment>
<dbReference type="GO" id="GO:0046872">
    <property type="term" value="F:metal ion binding"/>
    <property type="evidence" value="ECO:0007669"/>
    <property type="project" value="UniProtKB-KW"/>
</dbReference>
<evidence type="ECO:0000256" key="4">
    <source>
        <dbReference type="PROSITE-ProRule" id="PRU00433"/>
    </source>
</evidence>
<dbReference type="InterPro" id="IPR036909">
    <property type="entry name" value="Cyt_c-like_dom_sf"/>
</dbReference>
<dbReference type="Pfam" id="PF00034">
    <property type="entry name" value="Cytochrom_C"/>
    <property type="match status" value="1"/>
</dbReference>
<evidence type="ECO:0000256" key="1">
    <source>
        <dbReference type="ARBA" id="ARBA00022617"/>
    </source>
</evidence>
<name>A0A936YXG6_9BURK</name>
<keyword evidence="3 4" id="KW-0408">Iron</keyword>
<dbReference type="GO" id="GO:0009055">
    <property type="term" value="F:electron transfer activity"/>
    <property type="evidence" value="ECO:0007669"/>
    <property type="project" value="InterPro"/>
</dbReference>
<keyword evidence="1 4" id="KW-0349">Heme</keyword>
<evidence type="ECO:0000259" key="6">
    <source>
        <dbReference type="PROSITE" id="PS51007"/>
    </source>
</evidence>
<sequence>MRAVGALLLAALAAAGARAQEFVGYTVEGDGIAQPLAGARGDPQRGRAIVASRQAGLCLLCHPAPIPEERFQGDLAPGLAGVGARYSVAQLRLRVADPRRVNPSSFMPGFHSPGHPSRVGAQWAGRPILSAQQVEDVVAWLATLR</sequence>
<dbReference type="SUPFAM" id="SSF46626">
    <property type="entry name" value="Cytochrome c"/>
    <property type="match status" value="1"/>
</dbReference>
<accession>A0A936YXG6</accession>
<evidence type="ECO:0000256" key="5">
    <source>
        <dbReference type="SAM" id="SignalP"/>
    </source>
</evidence>